<name>A0AAV8G4B6_9POAL</name>
<feature type="region of interest" description="Disordered" evidence="1">
    <location>
        <begin position="1"/>
        <end position="36"/>
    </location>
</feature>
<evidence type="ECO:0000313" key="3">
    <source>
        <dbReference type="Proteomes" id="UP001140206"/>
    </source>
</evidence>
<dbReference type="AlphaFoldDB" id="A0AAV8G4B6"/>
<organism evidence="2 3">
    <name type="scientific">Rhynchospora pubera</name>
    <dbReference type="NCBI Taxonomy" id="906938"/>
    <lineage>
        <taxon>Eukaryota</taxon>
        <taxon>Viridiplantae</taxon>
        <taxon>Streptophyta</taxon>
        <taxon>Embryophyta</taxon>
        <taxon>Tracheophyta</taxon>
        <taxon>Spermatophyta</taxon>
        <taxon>Magnoliopsida</taxon>
        <taxon>Liliopsida</taxon>
        <taxon>Poales</taxon>
        <taxon>Cyperaceae</taxon>
        <taxon>Cyperoideae</taxon>
        <taxon>Rhynchosporeae</taxon>
        <taxon>Rhynchospora</taxon>
    </lineage>
</organism>
<dbReference type="Pfam" id="PF12609">
    <property type="entry name" value="DUF3774"/>
    <property type="match status" value="1"/>
</dbReference>
<comment type="caution">
    <text evidence="2">The sequence shown here is derived from an EMBL/GenBank/DDBJ whole genome shotgun (WGS) entry which is preliminary data.</text>
</comment>
<reference evidence="2" key="1">
    <citation type="submission" date="2022-08" db="EMBL/GenBank/DDBJ databases">
        <authorList>
            <person name="Marques A."/>
        </authorList>
    </citation>
    <scope>NUCLEOTIDE SEQUENCE</scope>
    <source>
        <strain evidence="2">RhyPub2mFocal</strain>
        <tissue evidence="2">Leaves</tissue>
    </source>
</reference>
<sequence>MNASHFQSPPFLAPNKYSSLSPTFPEPETPGQANSTRSNKLTYILIHITKSINYQMSSSGTTRKASMLVAASIGAVEALKDQVGLCRWNYAMRSIYRHASTRAGALSLKDHAMIVVSSNSALGKGNETGANCGGNNKGSSRSEEKLEKAYHLICWGPN</sequence>
<accession>A0AAV8G4B6</accession>
<dbReference type="Proteomes" id="UP001140206">
    <property type="component" value="Chromosome 2"/>
</dbReference>
<dbReference type="EMBL" id="JAMFTS010000002">
    <property type="protein sequence ID" value="KAJ4798606.1"/>
    <property type="molecule type" value="Genomic_DNA"/>
</dbReference>
<gene>
    <name evidence="2" type="ORF">LUZ62_049852</name>
</gene>
<dbReference type="PANTHER" id="PTHR33090">
    <property type="entry name" value="DUF3774 DOMAIN PROTEIN-RELATED"/>
    <property type="match status" value="1"/>
</dbReference>
<keyword evidence="3" id="KW-1185">Reference proteome</keyword>
<proteinExistence type="predicted"/>
<evidence type="ECO:0000313" key="2">
    <source>
        <dbReference type="EMBL" id="KAJ4798606.1"/>
    </source>
</evidence>
<evidence type="ECO:0000256" key="1">
    <source>
        <dbReference type="SAM" id="MobiDB-lite"/>
    </source>
</evidence>
<dbReference type="InterPro" id="IPR022251">
    <property type="entry name" value="DUF3774_wound-induced"/>
</dbReference>
<protein>
    <submittedName>
        <fullName evidence="2">Wound-responsive family protein</fullName>
    </submittedName>
</protein>